<evidence type="ECO:0000313" key="2">
    <source>
        <dbReference type="EMBL" id="KAK0321022.1"/>
    </source>
</evidence>
<organism evidence="3 4">
    <name type="scientific">Friedmanniomyces endolithicus</name>
    <dbReference type="NCBI Taxonomy" id="329885"/>
    <lineage>
        <taxon>Eukaryota</taxon>
        <taxon>Fungi</taxon>
        <taxon>Dikarya</taxon>
        <taxon>Ascomycota</taxon>
        <taxon>Pezizomycotina</taxon>
        <taxon>Dothideomycetes</taxon>
        <taxon>Dothideomycetidae</taxon>
        <taxon>Mycosphaerellales</taxon>
        <taxon>Teratosphaeriaceae</taxon>
        <taxon>Friedmanniomyces</taxon>
    </lineage>
</organism>
<feature type="compositionally biased region" description="Basic and acidic residues" evidence="1">
    <location>
        <begin position="49"/>
        <end position="68"/>
    </location>
</feature>
<dbReference type="PANTHER" id="PTHR42085:SF2">
    <property type="entry name" value="F-BOX DOMAIN-CONTAINING PROTEIN"/>
    <property type="match status" value="1"/>
</dbReference>
<feature type="region of interest" description="Disordered" evidence="1">
    <location>
        <begin position="45"/>
        <end position="110"/>
    </location>
</feature>
<dbReference type="AlphaFoldDB" id="A0AAN6QNL3"/>
<accession>A0AAN6QNL3</accession>
<dbReference type="Proteomes" id="UP001175353">
    <property type="component" value="Unassembled WGS sequence"/>
</dbReference>
<reference evidence="2" key="1">
    <citation type="submission" date="2021-12" db="EMBL/GenBank/DDBJ databases">
        <title>Black yeast isolated from Biological Soil Crust.</title>
        <authorList>
            <person name="Kurbessoian T."/>
        </authorList>
    </citation>
    <scope>NUCLEOTIDE SEQUENCE</scope>
    <source>
        <strain evidence="2">CCFEE 5208</strain>
    </source>
</reference>
<evidence type="ECO:0000313" key="4">
    <source>
        <dbReference type="Proteomes" id="UP001175353"/>
    </source>
</evidence>
<evidence type="ECO:0000313" key="3">
    <source>
        <dbReference type="EMBL" id="KAK0972792.1"/>
    </source>
</evidence>
<comment type="caution">
    <text evidence="3">The sequence shown here is derived from an EMBL/GenBank/DDBJ whole genome shotgun (WGS) entry which is preliminary data.</text>
</comment>
<reference evidence="3" key="2">
    <citation type="submission" date="2023-06" db="EMBL/GenBank/DDBJ databases">
        <title>Black Yeasts Isolated from many extreme environments.</title>
        <authorList>
            <person name="Coleine C."/>
            <person name="Stajich J.E."/>
            <person name="Selbmann L."/>
        </authorList>
    </citation>
    <scope>NUCLEOTIDE SEQUENCE</scope>
    <source>
        <strain evidence="3">CCFEE 5200</strain>
    </source>
</reference>
<dbReference type="EMBL" id="JAUJLE010000166">
    <property type="protein sequence ID" value="KAK0972792.1"/>
    <property type="molecule type" value="Genomic_DNA"/>
</dbReference>
<feature type="region of interest" description="Disordered" evidence="1">
    <location>
        <begin position="238"/>
        <end position="262"/>
    </location>
</feature>
<gene>
    <name evidence="2" type="ORF">LTR82_007939</name>
    <name evidence="3" type="ORF">LTR91_014989</name>
</gene>
<sequence length="552" mass="61713">MDPTDAFYTKRLLFDAELTRLMNEANVASSSMHAHSTAVMLRATSDSTPRLEKRVNDAAEGESKRAKLADPTPVEASGSLFSTSHASLSARHTPMTTPEADHVESDSLHVHPSRRVLLDRPNTQHSNEYSPTSHVLAEVAECGRSSPTKTDRIRIPLKTACLPTSLDVDVAVVNDKARTCLTAAPVSQDSRPKTNGAHSNRKTWITVRNAVQRQVDPRKDDLKYESLLRIRRNEKTKDIDRYVPESGERRPPKHTQSATRRSGLFPFEKLPETVRSRILTLLLVSSNPISLDFTWLRSFFTGHSRVPSPDTSVERNGVKHQIPKSLDQVIHAVDDMEHDMIPFRIALEQRADKVRPHKSPCVGLTASLLRVSRVMHKDSARIFYEQNTFSFLCPTTAWMLLELFLITIGSTNAAHIRSIEVHVPLWHQGLAYGYIEGAILDLASPVSRLAVIRPPARDRLLSAIEQCVFILQQAGQLADFKPRIRRSGKLADDWIGQATDDSSTSAIQADELVTAYRDYALAEPANAVQSSAHSAHLRRLPNRSRETRRLEA</sequence>
<feature type="compositionally biased region" description="Basic and acidic residues" evidence="1">
    <location>
        <begin position="238"/>
        <end position="250"/>
    </location>
</feature>
<keyword evidence="4" id="KW-1185">Reference proteome</keyword>
<proteinExistence type="predicted"/>
<dbReference type="PANTHER" id="PTHR42085">
    <property type="entry name" value="F-BOX DOMAIN-CONTAINING PROTEIN"/>
    <property type="match status" value="1"/>
</dbReference>
<dbReference type="EMBL" id="JASUXU010000022">
    <property type="protein sequence ID" value="KAK0321022.1"/>
    <property type="molecule type" value="Genomic_DNA"/>
</dbReference>
<feature type="compositionally biased region" description="Basic and acidic residues" evidence="1">
    <location>
        <begin position="99"/>
        <end position="109"/>
    </location>
</feature>
<protein>
    <submittedName>
        <fullName evidence="3">Uncharacterized protein</fullName>
    </submittedName>
</protein>
<feature type="compositionally biased region" description="Basic and acidic residues" evidence="1">
    <location>
        <begin position="543"/>
        <end position="552"/>
    </location>
</feature>
<dbReference type="InterPro" id="IPR038883">
    <property type="entry name" value="AN11006-like"/>
</dbReference>
<dbReference type="Proteomes" id="UP001168146">
    <property type="component" value="Unassembled WGS sequence"/>
</dbReference>
<name>A0AAN6QNL3_9PEZI</name>
<evidence type="ECO:0000256" key="1">
    <source>
        <dbReference type="SAM" id="MobiDB-lite"/>
    </source>
</evidence>
<feature type="region of interest" description="Disordered" evidence="1">
    <location>
        <begin position="530"/>
        <end position="552"/>
    </location>
</feature>